<reference evidence="1 2" key="1">
    <citation type="submission" date="2006-12" db="EMBL/GenBank/DDBJ databases">
        <title>Complete sequence of Chlorobium phaeobacteroides DSM 266.</title>
        <authorList>
            <consortium name="US DOE Joint Genome Institute"/>
            <person name="Copeland A."/>
            <person name="Lucas S."/>
            <person name="Lapidus A."/>
            <person name="Barry K."/>
            <person name="Detter J.C."/>
            <person name="Glavina del Rio T."/>
            <person name="Hammon N."/>
            <person name="Israni S."/>
            <person name="Pitluck S."/>
            <person name="Goltsman E."/>
            <person name="Schmutz J."/>
            <person name="Larimer F."/>
            <person name="Land M."/>
            <person name="Hauser L."/>
            <person name="Mikhailova N."/>
            <person name="Li T."/>
            <person name="Overmann J."/>
            <person name="Bryant D.A."/>
            <person name="Richardson P."/>
        </authorList>
    </citation>
    <scope>NUCLEOTIDE SEQUENCE [LARGE SCALE GENOMIC DNA]</scope>
    <source>
        <strain evidence="1 2">DSM 266</strain>
    </source>
</reference>
<dbReference type="eggNOG" id="COG1357">
    <property type="taxonomic scope" value="Bacteria"/>
</dbReference>
<dbReference type="PANTHER" id="PTHR42999">
    <property type="entry name" value="ANTIBIOTIC RESISTANCE PROTEIN MCBG"/>
    <property type="match status" value="1"/>
</dbReference>
<protein>
    <submittedName>
        <fullName evidence="1">Pentapeptide repeat protein</fullName>
    </submittedName>
</protein>
<dbReference type="HOGENOM" id="CLU_033401_5_3_10"/>
<dbReference type="Pfam" id="PF00805">
    <property type="entry name" value="Pentapeptide"/>
    <property type="match status" value="1"/>
</dbReference>
<name>A1BHX0_CHLPD</name>
<dbReference type="STRING" id="290317.Cpha266_1984"/>
<evidence type="ECO:0000313" key="1">
    <source>
        <dbReference type="EMBL" id="ABL65997.1"/>
    </source>
</evidence>
<dbReference type="SUPFAM" id="SSF141571">
    <property type="entry name" value="Pentapeptide repeat-like"/>
    <property type="match status" value="1"/>
</dbReference>
<keyword evidence="2" id="KW-1185">Reference proteome</keyword>
<organism evidence="1 2">
    <name type="scientific">Chlorobium phaeobacteroides (strain DSM 266 / SMG 266 / 2430)</name>
    <dbReference type="NCBI Taxonomy" id="290317"/>
    <lineage>
        <taxon>Bacteria</taxon>
        <taxon>Pseudomonadati</taxon>
        <taxon>Chlorobiota</taxon>
        <taxon>Chlorobiia</taxon>
        <taxon>Chlorobiales</taxon>
        <taxon>Chlorobiaceae</taxon>
        <taxon>Chlorobium/Pelodictyon group</taxon>
        <taxon>Chlorobium</taxon>
    </lineage>
</organism>
<evidence type="ECO:0000313" key="2">
    <source>
        <dbReference type="Proteomes" id="UP000008701"/>
    </source>
</evidence>
<dbReference type="AlphaFoldDB" id="A1BHX0"/>
<dbReference type="Proteomes" id="UP000008701">
    <property type="component" value="Chromosome"/>
</dbReference>
<dbReference type="Gene3D" id="2.160.20.80">
    <property type="entry name" value="E3 ubiquitin-protein ligase SopA"/>
    <property type="match status" value="1"/>
</dbReference>
<dbReference type="InterPro" id="IPR052949">
    <property type="entry name" value="PA_immunity-related"/>
</dbReference>
<gene>
    <name evidence="1" type="ordered locus">Cpha266_1984</name>
</gene>
<dbReference type="RefSeq" id="WP_011745801.1">
    <property type="nucleotide sequence ID" value="NC_008639.1"/>
</dbReference>
<sequence length="193" mass="22516">MQRENSEIAENRVFEKTAFGEKSPVRGIYEECRFLYCCFSNADLSGVTFRKCMFEGCDFTLAKMKNTSLQDVHFIECKLLGVQFGDCRPFLLELWFERCMMRFSTFLKLNLRNTGFRNCDMQEADFSEADLSSAVFEESDLLQAIFFHTNLEKADFRSAFNYSINPETNRIRKARFSIPAVIGLLDVWDIEIE</sequence>
<dbReference type="OrthoDB" id="67652at2"/>
<dbReference type="Pfam" id="PF13599">
    <property type="entry name" value="Pentapeptide_4"/>
    <property type="match status" value="1"/>
</dbReference>
<accession>A1BHX0</accession>
<proteinExistence type="predicted"/>
<dbReference type="PANTHER" id="PTHR42999:SF1">
    <property type="entry name" value="PENTAPEPTIDE REPEAT-CONTAINING PROTEIN"/>
    <property type="match status" value="1"/>
</dbReference>
<dbReference type="EMBL" id="CP000492">
    <property type="protein sequence ID" value="ABL65997.1"/>
    <property type="molecule type" value="Genomic_DNA"/>
</dbReference>
<dbReference type="KEGG" id="cph:Cpha266_1984"/>
<dbReference type="InterPro" id="IPR001646">
    <property type="entry name" value="5peptide_repeat"/>
</dbReference>